<name>A0A5C0AW83_9BURK</name>
<keyword evidence="1" id="KW-0813">Transport</keyword>
<keyword evidence="4" id="KW-1185">Reference proteome</keyword>
<accession>A0A5C0AW83</accession>
<evidence type="ECO:0000313" key="4">
    <source>
        <dbReference type="Proteomes" id="UP000325161"/>
    </source>
</evidence>
<organism evidence="3 4">
    <name type="scientific">Pigmentiphaga aceris</name>
    <dbReference type="NCBI Taxonomy" id="1940612"/>
    <lineage>
        <taxon>Bacteria</taxon>
        <taxon>Pseudomonadati</taxon>
        <taxon>Pseudomonadota</taxon>
        <taxon>Betaproteobacteria</taxon>
        <taxon>Burkholderiales</taxon>
        <taxon>Alcaligenaceae</taxon>
        <taxon>Pigmentiphaga</taxon>
    </lineage>
</organism>
<dbReference type="Pfam" id="PF01554">
    <property type="entry name" value="MatE"/>
    <property type="match status" value="2"/>
</dbReference>
<protein>
    <submittedName>
        <fullName evidence="3">MATE family efflux transporter</fullName>
    </submittedName>
</protein>
<dbReference type="RefSeq" id="WP_148815295.1">
    <property type="nucleotide sequence ID" value="NZ_CP043046.1"/>
</dbReference>
<feature type="transmembrane region" description="Helical" evidence="2">
    <location>
        <begin position="124"/>
        <end position="144"/>
    </location>
</feature>
<feature type="transmembrane region" description="Helical" evidence="2">
    <location>
        <begin position="416"/>
        <end position="434"/>
    </location>
</feature>
<dbReference type="GO" id="GO:0015297">
    <property type="term" value="F:antiporter activity"/>
    <property type="evidence" value="ECO:0007669"/>
    <property type="project" value="InterPro"/>
</dbReference>
<dbReference type="KEGG" id="pacr:FXN63_12560"/>
<feature type="transmembrane region" description="Helical" evidence="2">
    <location>
        <begin position="9"/>
        <end position="29"/>
    </location>
</feature>
<feature type="transmembrane region" description="Helical" evidence="2">
    <location>
        <begin position="386"/>
        <end position="404"/>
    </location>
</feature>
<evidence type="ECO:0000313" key="3">
    <source>
        <dbReference type="EMBL" id="QEI06568.1"/>
    </source>
</evidence>
<reference evidence="3 4" key="1">
    <citation type="submission" date="2019-08" db="EMBL/GenBank/DDBJ databases">
        <title>Amphibian skin-associated Pigmentiphaga: genome sequence and occurrence across geography and hosts.</title>
        <authorList>
            <person name="Bletz M.C."/>
            <person name="Bunk B."/>
            <person name="Sproeer C."/>
            <person name="Biwer P."/>
            <person name="Reiter S."/>
            <person name="Rabemananjara F.C.E."/>
            <person name="Schulz S."/>
            <person name="Overmann J."/>
            <person name="Vences M."/>
        </authorList>
    </citation>
    <scope>NUCLEOTIDE SEQUENCE [LARGE SCALE GENOMIC DNA]</scope>
    <source>
        <strain evidence="3 4">Mada1488</strain>
    </source>
</reference>
<gene>
    <name evidence="3" type="ORF">FXN63_12560</name>
</gene>
<dbReference type="InterPro" id="IPR002528">
    <property type="entry name" value="MATE_fam"/>
</dbReference>
<feature type="transmembrane region" description="Helical" evidence="2">
    <location>
        <begin position="280"/>
        <end position="302"/>
    </location>
</feature>
<feature type="transmembrane region" description="Helical" evidence="2">
    <location>
        <begin position="156"/>
        <end position="175"/>
    </location>
</feature>
<feature type="transmembrane region" description="Helical" evidence="2">
    <location>
        <begin position="252"/>
        <end position="274"/>
    </location>
</feature>
<feature type="transmembrane region" description="Helical" evidence="2">
    <location>
        <begin position="41"/>
        <end position="70"/>
    </location>
</feature>
<feature type="transmembrane region" description="Helical" evidence="2">
    <location>
        <begin position="91"/>
        <end position="112"/>
    </location>
</feature>
<dbReference type="GO" id="GO:0042910">
    <property type="term" value="F:xenobiotic transmembrane transporter activity"/>
    <property type="evidence" value="ECO:0007669"/>
    <property type="project" value="InterPro"/>
</dbReference>
<proteinExistence type="predicted"/>
<dbReference type="NCBIfam" id="TIGR00797">
    <property type="entry name" value="matE"/>
    <property type="match status" value="1"/>
</dbReference>
<keyword evidence="2" id="KW-1133">Transmembrane helix</keyword>
<feature type="transmembrane region" description="Helical" evidence="2">
    <location>
        <begin position="314"/>
        <end position="342"/>
    </location>
</feature>
<dbReference type="GO" id="GO:0005886">
    <property type="term" value="C:plasma membrane"/>
    <property type="evidence" value="ECO:0007669"/>
    <property type="project" value="TreeGrafter"/>
</dbReference>
<dbReference type="PANTHER" id="PTHR43298">
    <property type="entry name" value="MULTIDRUG RESISTANCE PROTEIN NORM-RELATED"/>
    <property type="match status" value="1"/>
</dbReference>
<dbReference type="EMBL" id="CP043046">
    <property type="protein sequence ID" value="QEI06568.1"/>
    <property type="molecule type" value="Genomic_DNA"/>
</dbReference>
<evidence type="ECO:0000256" key="2">
    <source>
        <dbReference type="SAM" id="Phobius"/>
    </source>
</evidence>
<keyword evidence="2" id="KW-0472">Membrane</keyword>
<dbReference type="PANTHER" id="PTHR43298:SF2">
    <property type="entry name" value="FMN_FAD EXPORTER YEEO-RELATED"/>
    <property type="match status" value="1"/>
</dbReference>
<feature type="transmembrane region" description="Helical" evidence="2">
    <location>
        <begin position="354"/>
        <end position="379"/>
    </location>
</feature>
<dbReference type="Proteomes" id="UP000325161">
    <property type="component" value="Chromosome"/>
</dbReference>
<dbReference type="InterPro" id="IPR050222">
    <property type="entry name" value="MATE_MdtK"/>
</dbReference>
<evidence type="ECO:0000256" key="1">
    <source>
        <dbReference type="ARBA" id="ARBA00022448"/>
    </source>
</evidence>
<keyword evidence="2" id="KW-0812">Transmembrane</keyword>
<dbReference type="AlphaFoldDB" id="A0A5C0AW83"/>
<feature type="transmembrane region" description="Helical" evidence="2">
    <location>
        <begin position="187"/>
        <end position="209"/>
    </location>
</feature>
<sequence length="448" mass="46036">MSQSETKTLLSISAGVSMAIAASIGISFIETLVVAQLGAQALAGVTIALALYSLVFVGCLGVVVAINPILSQAVGRGDKAAIRSNAQQAGFVALAMSCVGLLVFAASPYLLALTASDPQQLDKAVTYLKGAAVGLPAWVFYIALRSVLMSLGSVRIATWTMLASVPFHALLAYALTHGTPLSPALGVLGAGIAHSAISYLTVVVILLAMRRSRSPAVRNVMQGPIRFDAPVFGAIFHLGAPMCARILLREGMLPASVMLVAPAGASMVAAHAVALRVVGFAGIVSFGLGSATIVQVGAAIGAKDWTRAKAISGLATRLCIGIGALVCVGIVLGATSIVGLFLPADDTITPMTARLLAVACLFVLIDCVQGPVGAALVAMQDARMPLVIYAVCVWLLGFPLAYVFSHGMSVAAEGVWLGLSVGSACATAMLVLRLRKKFRSQSIRPKDN</sequence>
<dbReference type="OrthoDB" id="9780160at2"/>